<dbReference type="GeneID" id="8384450"/>
<proteinExistence type="predicted"/>
<dbReference type="Proteomes" id="UP000002071">
    <property type="component" value="Chromosome"/>
</dbReference>
<dbReference type="InterPro" id="IPR058288">
    <property type="entry name" value="DUF7982"/>
</dbReference>
<sequence>MSEASTDTDGPAQDDRTLAAELEVLREENRRLRREYSRARQAEYTQMAAILAGLGVVGFLGGVVYPSAQTVLFAFGGTGVFLASLLYFLTPERFVPATLGADIYATLSQSEAEIVAGLGLTDTRVYVPTDDDSVRLFVPQRADYRLPDETHRGDPFVVTEEPAERGITFPATGDPLYETYTDVSTTGGAGIETTVERLADALLEQFELVDTVETDVAEGRASLGVTGSLYGRLDRVDHPVVSFLAVGIVRDRDRPVTVAVETPDNDRVEYLVTCTWPAE</sequence>
<dbReference type="Pfam" id="PF25939">
    <property type="entry name" value="DUF7982"/>
    <property type="match status" value="1"/>
</dbReference>
<evidence type="ECO:0000313" key="4">
    <source>
        <dbReference type="EMBL" id="ACV12323.1"/>
    </source>
</evidence>
<protein>
    <recommendedName>
        <fullName evidence="3">DUF7982 domain-containing protein</fullName>
    </recommendedName>
</protein>
<keyword evidence="2" id="KW-0472">Membrane</keyword>
<dbReference type="AlphaFoldDB" id="C7NUG6"/>
<keyword evidence="2" id="KW-1133">Transmembrane helix</keyword>
<dbReference type="STRING" id="519442.Huta_2156"/>
<accession>C7NUG6</accession>
<organism evidence="4 5">
    <name type="scientific">Halorhabdus utahensis (strain DSM 12940 / JCM 11049 / AX-2)</name>
    <dbReference type="NCBI Taxonomy" id="519442"/>
    <lineage>
        <taxon>Archaea</taxon>
        <taxon>Methanobacteriati</taxon>
        <taxon>Methanobacteriota</taxon>
        <taxon>Stenosarchaea group</taxon>
        <taxon>Halobacteria</taxon>
        <taxon>Halobacteriales</taxon>
        <taxon>Haloarculaceae</taxon>
        <taxon>Halorhabdus</taxon>
    </lineage>
</organism>
<dbReference type="eggNOG" id="arCOG03442">
    <property type="taxonomic scope" value="Archaea"/>
</dbReference>
<feature type="transmembrane region" description="Helical" evidence="2">
    <location>
        <begin position="71"/>
        <end position="89"/>
    </location>
</feature>
<keyword evidence="2" id="KW-0812">Transmembrane</keyword>
<keyword evidence="1" id="KW-0175">Coiled coil</keyword>
<feature type="transmembrane region" description="Helical" evidence="2">
    <location>
        <begin position="44"/>
        <end position="65"/>
    </location>
</feature>
<reference evidence="4 5" key="1">
    <citation type="journal article" date="2009" name="Stand. Genomic Sci.">
        <title>Complete genome sequence of Halorhabdus utahensis type strain (AX-2).</title>
        <authorList>
            <person name="Anderson I."/>
            <person name="Tindall B.J."/>
            <person name="Pomrenke H."/>
            <person name="Goker M."/>
            <person name="Lapidus A."/>
            <person name="Nolan M."/>
            <person name="Copeland A."/>
            <person name="Glavina Del Rio T."/>
            <person name="Chen F."/>
            <person name="Tice H."/>
            <person name="Cheng J.F."/>
            <person name="Lucas S."/>
            <person name="Chertkov O."/>
            <person name="Bruce D."/>
            <person name="Brettin T."/>
            <person name="Detter J.C."/>
            <person name="Han C."/>
            <person name="Goodwin L."/>
            <person name="Land M."/>
            <person name="Hauser L."/>
            <person name="Chang Y.J."/>
            <person name="Jeffries C.D."/>
            <person name="Pitluck S."/>
            <person name="Pati A."/>
            <person name="Mavromatis K."/>
            <person name="Ivanova N."/>
            <person name="Ovchinnikova G."/>
            <person name="Chen A."/>
            <person name="Palaniappan K."/>
            <person name="Chain P."/>
            <person name="Rohde M."/>
            <person name="Bristow J."/>
            <person name="Eisen J.A."/>
            <person name="Markowitz V."/>
            <person name="Hugenholtz P."/>
            <person name="Kyrpides N.C."/>
            <person name="Klenk H.P."/>
        </authorList>
    </citation>
    <scope>NUCLEOTIDE SEQUENCE [LARGE SCALE GENOMIC DNA]</scope>
    <source>
        <strain evidence="5">DSM 12940 / JCM 11049 / AX-2</strain>
    </source>
</reference>
<gene>
    <name evidence="4" type="ordered locus">Huta_2156</name>
</gene>
<name>C7NUG6_HALUD</name>
<dbReference type="RefSeq" id="WP_015789894.1">
    <property type="nucleotide sequence ID" value="NC_013158.1"/>
</dbReference>
<evidence type="ECO:0000256" key="1">
    <source>
        <dbReference type="SAM" id="Coils"/>
    </source>
</evidence>
<evidence type="ECO:0000259" key="3">
    <source>
        <dbReference type="Pfam" id="PF25939"/>
    </source>
</evidence>
<dbReference type="EMBL" id="CP001687">
    <property type="protein sequence ID" value="ACV12323.1"/>
    <property type="molecule type" value="Genomic_DNA"/>
</dbReference>
<evidence type="ECO:0000313" key="5">
    <source>
        <dbReference type="Proteomes" id="UP000002071"/>
    </source>
</evidence>
<dbReference type="OrthoDB" id="214277at2157"/>
<dbReference type="HOGENOM" id="CLU_072489_0_0_2"/>
<dbReference type="KEGG" id="hut:Huta_2156"/>
<keyword evidence="5" id="KW-1185">Reference proteome</keyword>
<feature type="coiled-coil region" evidence="1">
    <location>
        <begin position="15"/>
        <end position="42"/>
    </location>
</feature>
<feature type="domain" description="DUF7982" evidence="3">
    <location>
        <begin position="16"/>
        <end position="276"/>
    </location>
</feature>
<evidence type="ECO:0000256" key="2">
    <source>
        <dbReference type="SAM" id="Phobius"/>
    </source>
</evidence>